<keyword evidence="2" id="KW-0805">Transcription regulation</keyword>
<evidence type="ECO:0000256" key="2">
    <source>
        <dbReference type="ARBA" id="ARBA00023015"/>
    </source>
</evidence>
<dbReference type="Gene3D" id="1.25.40.10">
    <property type="entry name" value="Tetratricopeptide repeat domain"/>
    <property type="match status" value="1"/>
</dbReference>
<reference evidence="8 9" key="1">
    <citation type="submission" date="2016-06" db="EMBL/GenBank/DDBJ databases">
        <authorList>
            <person name="Kjaerup R.B."/>
            <person name="Dalgaard T.S."/>
            <person name="Juul-Madsen H.R."/>
        </authorList>
    </citation>
    <scope>NUCLEOTIDE SEQUENCE [LARGE SCALE GENOMIC DNA]</scope>
    <source>
        <strain evidence="8 9">1199456.5</strain>
    </source>
</reference>
<sequence>MAQYYLSGAVAARVDGTPAALGGPKQRCVLAVLLANHGTVVSIDRLIDAVWGDEPPPKALASVRSYVANLRRVLDPGADVGPDQTADARRGDAQRQRLASHPHGYQLNLLGGDTIDLVSFESLVSKGRTALIRHSAGAAVEMLTEALALWHGDPFGEFAYHEFAAPEAIRFAALRTTAIEARFDAALQLGGGGELVPEIEAALAEHPLQERLWGHLMLALHRSNRTADAIQAFDRACTTLDREVGTRPGEGLQTLFEKIRDGAAELRVAPAPHVLNPDPDPAAPPPFVGRDAELGAVTAAVRRADGGAGGLTLVTGDSGIGKTTLAQAAVDRARAAGIAVAWAGHPSGVKLPLLWTWIQLLRQLGGELGIAGRKAVLREAPGVVNALVPEWHGDDDLNAGSRFAPTGFALVERIVAALRELSTVAPMVLVIDDLQRADPASLNTLVLLAEEFPRIPIQVIGNWTFFGDDRPMNRSSFERIVRSNDTVTLHLDGIDRAAAADLVDAVVGGTIPPAISAQVWEQAGGNPFYIKELARALDTDGAPQRGHPALSDAVVGVVGRRLGVLDRPCRRVLCAAAVVGPEFNVADLADIVDLSVSTVQSRLRPAYQTGLLDELPARPGAYRFSHGLVRDALIAQLATTDRTSVHAAIATTRTATLATAAYEHVIATADHAWRAGAELNPDVALGILEIAIQRALNRSAYHDVAGLAEHALQIGDRLPAKPEHLDRQATLWLHLAGAKNILEGQASESAAAAVQRAFEIGQEVKGRAFYGAIALQSMLLCAHGRIDEVEIIAIGLQDQYDKSGDPVIGLVNDFVHILLYTLRGNTDMLISTGLHMMDTFPPPETVIDPLHFFHPRVYCWMAIAEAVRGDVQAMREYHRRALHLAQSRGDVFNILAARLTYVECAAILGVTDGIAELADQVDVEFTAAGSPQWAACARMVRVWAQVTGSGEGDAAVAFQAFDEYTCDGTTVMNTMFLCLLSDIELHQGRPDSARALVHRAGRLADATGEQAFARGIAERLAAQSVEPV</sequence>
<keyword evidence="3 5" id="KW-0238">DNA-binding</keyword>
<name>A0A1A0MT02_MYCMU</name>
<gene>
    <name evidence="8" type="ORF">A5642_01835</name>
</gene>
<dbReference type="InterPro" id="IPR005158">
    <property type="entry name" value="BTAD"/>
</dbReference>
<feature type="domain" description="OmpR/PhoB-type" evidence="7">
    <location>
        <begin position="1"/>
        <end position="109"/>
    </location>
</feature>
<dbReference type="Gene3D" id="3.40.50.300">
    <property type="entry name" value="P-loop containing nucleotide triphosphate hydrolases"/>
    <property type="match status" value="1"/>
</dbReference>
<dbReference type="SUPFAM" id="SSF52540">
    <property type="entry name" value="P-loop containing nucleoside triphosphate hydrolases"/>
    <property type="match status" value="1"/>
</dbReference>
<dbReference type="RefSeq" id="WP_064858603.1">
    <property type="nucleotide sequence ID" value="NZ_LZSF01000113.1"/>
</dbReference>
<dbReference type="GO" id="GO:0006355">
    <property type="term" value="P:regulation of DNA-templated transcription"/>
    <property type="evidence" value="ECO:0007669"/>
    <property type="project" value="InterPro"/>
</dbReference>
<feature type="compositionally biased region" description="Basic and acidic residues" evidence="6">
    <location>
        <begin position="86"/>
        <end position="95"/>
    </location>
</feature>
<evidence type="ECO:0000256" key="6">
    <source>
        <dbReference type="SAM" id="MobiDB-lite"/>
    </source>
</evidence>
<proteinExistence type="inferred from homology"/>
<dbReference type="Pfam" id="PF03704">
    <property type="entry name" value="BTAD"/>
    <property type="match status" value="1"/>
</dbReference>
<evidence type="ECO:0000313" key="8">
    <source>
        <dbReference type="EMBL" id="OBA88181.1"/>
    </source>
</evidence>
<dbReference type="GO" id="GO:0003677">
    <property type="term" value="F:DNA binding"/>
    <property type="evidence" value="ECO:0007669"/>
    <property type="project" value="UniProtKB-UniRule"/>
</dbReference>
<dbReference type="GO" id="GO:0000160">
    <property type="term" value="P:phosphorelay signal transduction system"/>
    <property type="evidence" value="ECO:0007669"/>
    <property type="project" value="InterPro"/>
</dbReference>
<comment type="similarity">
    <text evidence="1">Belongs to the AfsR/DnrI/RedD regulatory family.</text>
</comment>
<feature type="DNA-binding region" description="OmpR/PhoB-type" evidence="5">
    <location>
        <begin position="1"/>
        <end position="109"/>
    </location>
</feature>
<protein>
    <submittedName>
        <fullName evidence="8">Transcriptional regulator</fullName>
    </submittedName>
</protein>
<dbReference type="InterPro" id="IPR001867">
    <property type="entry name" value="OmpR/PhoB-type_DNA-bd"/>
</dbReference>
<dbReference type="SMART" id="SM00862">
    <property type="entry name" value="Trans_reg_C"/>
    <property type="match status" value="1"/>
</dbReference>
<evidence type="ECO:0000256" key="5">
    <source>
        <dbReference type="PROSITE-ProRule" id="PRU01091"/>
    </source>
</evidence>
<dbReference type="Gene3D" id="1.10.10.10">
    <property type="entry name" value="Winged helix-like DNA-binding domain superfamily/Winged helix DNA-binding domain"/>
    <property type="match status" value="1"/>
</dbReference>
<dbReference type="InterPro" id="IPR036388">
    <property type="entry name" value="WH-like_DNA-bd_sf"/>
</dbReference>
<feature type="region of interest" description="Disordered" evidence="6">
    <location>
        <begin position="78"/>
        <end position="97"/>
    </location>
</feature>
<dbReference type="CDD" id="cd15831">
    <property type="entry name" value="BTAD"/>
    <property type="match status" value="1"/>
</dbReference>
<dbReference type="InterPro" id="IPR027417">
    <property type="entry name" value="P-loop_NTPase"/>
</dbReference>
<evidence type="ECO:0000256" key="3">
    <source>
        <dbReference type="ARBA" id="ARBA00023125"/>
    </source>
</evidence>
<dbReference type="SUPFAM" id="SSF48452">
    <property type="entry name" value="TPR-like"/>
    <property type="match status" value="1"/>
</dbReference>
<dbReference type="InterPro" id="IPR003593">
    <property type="entry name" value="AAA+_ATPase"/>
</dbReference>
<accession>A0A1A0MT02</accession>
<evidence type="ECO:0000256" key="4">
    <source>
        <dbReference type="ARBA" id="ARBA00023163"/>
    </source>
</evidence>
<dbReference type="OrthoDB" id="134712at2"/>
<dbReference type="InterPro" id="IPR011990">
    <property type="entry name" value="TPR-like_helical_dom_sf"/>
</dbReference>
<dbReference type="Pfam" id="PF13191">
    <property type="entry name" value="AAA_16"/>
    <property type="match status" value="1"/>
</dbReference>
<dbReference type="PANTHER" id="PTHR35807:SF1">
    <property type="entry name" value="TRANSCRIPTIONAL REGULATOR REDD"/>
    <property type="match status" value="1"/>
</dbReference>
<organism evidence="8 9">
    <name type="scientific">Mycolicibacterium mucogenicum</name>
    <name type="common">Mycobacterium mucogenicum</name>
    <dbReference type="NCBI Taxonomy" id="56689"/>
    <lineage>
        <taxon>Bacteria</taxon>
        <taxon>Bacillati</taxon>
        <taxon>Actinomycetota</taxon>
        <taxon>Actinomycetes</taxon>
        <taxon>Mycobacteriales</taxon>
        <taxon>Mycobacteriaceae</taxon>
        <taxon>Mycolicibacterium</taxon>
    </lineage>
</organism>
<dbReference type="SMART" id="SM00382">
    <property type="entry name" value="AAA"/>
    <property type="match status" value="1"/>
</dbReference>
<dbReference type="EMBL" id="LZSF01000113">
    <property type="protein sequence ID" value="OBA88181.1"/>
    <property type="molecule type" value="Genomic_DNA"/>
</dbReference>
<evidence type="ECO:0000259" key="7">
    <source>
        <dbReference type="PROSITE" id="PS51755"/>
    </source>
</evidence>
<dbReference type="Pfam" id="PF00486">
    <property type="entry name" value="Trans_reg_C"/>
    <property type="match status" value="1"/>
</dbReference>
<evidence type="ECO:0000313" key="9">
    <source>
        <dbReference type="Proteomes" id="UP000093962"/>
    </source>
</evidence>
<dbReference type="SMART" id="SM01043">
    <property type="entry name" value="BTAD"/>
    <property type="match status" value="1"/>
</dbReference>
<dbReference type="AlphaFoldDB" id="A0A1A0MT02"/>
<dbReference type="InterPro" id="IPR041664">
    <property type="entry name" value="AAA_16"/>
</dbReference>
<dbReference type="PANTHER" id="PTHR35807">
    <property type="entry name" value="TRANSCRIPTIONAL REGULATOR REDD-RELATED"/>
    <property type="match status" value="1"/>
</dbReference>
<dbReference type="InterPro" id="IPR016032">
    <property type="entry name" value="Sig_transdc_resp-reg_C-effctor"/>
</dbReference>
<evidence type="ECO:0000256" key="1">
    <source>
        <dbReference type="ARBA" id="ARBA00005820"/>
    </source>
</evidence>
<dbReference type="Proteomes" id="UP000093962">
    <property type="component" value="Unassembled WGS sequence"/>
</dbReference>
<comment type="caution">
    <text evidence="8">The sequence shown here is derived from an EMBL/GenBank/DDBJ whole genome shotgun (WGS) entry which is preliminary data.</text>
</comment>
<dbReference type="SUPFAM" id="SSF46894">
    <property type="entry name" value="C-terminal effector domain of the bipartite response regulators"/>
    <property type="match status" value="1"/>
</dbReference>
<keyword evidence="4" id="KW-0804">Transcription</keyword>
<dbReference type="PROSITE" id="PS51755">
    <property type="entry name" value="OMPR_PHOB"/>
    <property type="match status" value="1"/>
</dbReference>
<dbReference type="InterPro" id="IPR051677">
    <property type="entry name" value="AfsR-DnrI-RedD_regulator"/>
</dbReference>